<keyword evidence="1" id="KW-0472">Membrane</keyword>
<keyword evidence="3" id="KW-1185">Reference proteome</keyword>
<accession>A0A1Z4LX22</accession>
<dbReference type="AlphaFoldDB" id="A0A1Z4LX22"/>
<keyword evidence="1" id="KW-0812">Transmembrane</keyword>
<sequence>MDSNSQSANTEELPSQRLADVVGTAIAMLTLTLPMFVIGHYSSSSFQGNRQPLTYNMQEADNDTELIKSEISSIYKMNKNASGLSGKK</sequence>
<dbReference type="OrthoDB" id="495583at2"/>
<dbReference type="Proteomes" id="UP000218418">
    <property type="component" value="Chromosome"/>
</dbReference>
<evidence type="ECO:0000313" key="2">
    <source>
        <dbReference type="EMBL" id="BAY85740.1"/>
    </source>
</evidence>
<keyword evidence="1" id="KW-1133">Transmembrane helix</keyword>
<reference evidence="2 3" key="1">
    <citation type="submission" date="2017-06" db="EMBL/GenBank/DDBJ databases">
        <title>Genome sequencing of cyanobaciteial culture collection at National Institute for Environmental Studies (NIES).</title>
        <authorList>
            <person name="Hirose Y."/>
            <person name="Shimura Y."/>
            <person name="Fujisawa T."/>
            <person name="Nakamura Y."/>
            <person name="Kawachi M."/>
        </authorList>
    </citation>
    <scope>NUCLEOTIDE SEQUENCE [LARGE SCALE GENOMIC DNA]</scope>
    <source>
        <strain evidence="2 3">NIES-267</strain>
    </source>
</reference>
<gene>
    <name evidence="2" type="ORF">NIES267_52410</name>
</gene>
<evidence type="ECO:0000256" key="1">
    <source>
        <dbReference type="SAM" id="Phobius"/>
    </source>
</evidence>
<evidence type="ECO:0000313" key="3">
    <source>
        <dbReference type="Proteomes" id="UP000218418"/>
    </source>
</evidence>
<dbReference type="EMBL" id="AP018227">
    <property type="protein sequence ID" value="BAY85740.1"/>
    <property type="molecule type" value="Genomic_DNA"/>
</dbReference>
<organism evidence="2 3">
    <name type="scientific">Calothrix parasitica NIES-267</name>
    <dbReference type="NCBI Taxonomy" id="1973488"/>
    <lineage>
        <taxon>Bacteria</taxon>
        <taxon>Bacillati</taxon>
        <taxon>Cyanobacteriota</taxon>
        <taxon>Cyanophyceae</taxon>
        <taxon>Nostocales</taxon>
        <taxon>Calotrichaceae</taxon>
        <taxon>Calothrix</taxon>
    </lineage>
</organism>
<protein>
    <submittedName>
        <fullName evidence="2">Uncharacterized protein</fullName>
    </submittedName>
</protein>
<feature type="transmembrane region" description="Helical" evidence="1">
    <location>
        <begin position="21"/>
        <end position="41"/>
    </location>
</feature>
<name>A0A1Z4LX22_9CYAN</name>
<proteinExistence type="predicted"/>